<dbReference type="InterPro" id="IPR054105">
    <property type="entry name" value="WHD_NrtR"/>
</dbReference>
<sequence length="278" mass="32015">MRKKSEMQKANEEFVKTYDDSKYPKPSVTADIVIFGMFDKEEDNYRKIAEKELKVLLIQRGAAPYEGCYALPGGFVGPKETIGEAAERELKEETNCNCDFLEQFGTYSNPNRDPRRWVISNGYMALVNAGQEMIQAGDDASDAKWFDVSFQEEDGVWSLCLTHGDEKLHARLEETTSKWDVKKKFKTIESDDLAFDHELILADAIVQLRKWITETHIAFRLLPEKFTLRELQQIHETVLDTKLLVPAFRRKVADLVEDIGEMTGDAGHRPAKLYRERR</sequence>
<evidence type="ECO:0000256" key="1">
    <source>
        <dbReference type="ARBA" id="ARBA00022801"/>
    </source>
</evidence>
<dbReference type="EMBL" id="QSVN01000013">
    <property type="protein sequence ID" value="RGO31113.1"/>
    <property type="molecule type" value="Genomic_DNA"/>
</dbReference>
<reference evidence="3 4" key="1">
    <citation type="submission" date="2018-08" db="EMBL/GenBank/DDBJ databases">
        <title>A genome reference for cultivated species of the human gut microbiota.</title>
        <authorList>
            <person name="Zou Y."/>
            <person name="Xue W."/>
            <person name="Luo G."/>
        </authorList>
    </citation>
    <scope>NUCLEOTIDE SEQUENCE [LARGE SCALE GENOMIC DNA]</scope>
    <source>
        <strain evidence="3 4">OM02-16</strain>
    </source>
</reference>
<dbReference type="PROSITE" id="PS51462">
    <property type="entry name" value="NUDIX"/>
    <property type="match status" value="1"/>
</dbReference>
<dbReference type="InterPro" id="IPR000086">
    <property type="entry name" value="NUDIX_hydrolase_dom"/>
</dbReference>
<protein>
    <submittedName>
        <fullName evidence="3">NUDIX domain-containing protein</fullName>
    </submittedName>
</protein>
<dbReference type="RefSeq" id="WP_117598307.1">
    <property type="nucleotide sequence ID" value="NZ_CABMEZ010000013.1"/>
</dbReference>
<keyword evidence="1" id="KW-0378">Hydrolase</keyword>
<dbReference type="AlphaFoldDB" id="A0A3E5G9E3"/>
<organism evidence="3 4">
    <name type="scientific">Dorea longicatena</name>
    <dbReference type="NCBI Taxonomy" id="88431"/>
    <lineage>
        <taxon>Bacteria</taxon>
        <taxon>Bacillati</taxon>
        <taxon>Bacillota</taxon>
        <taxon>Clostridia</taxon>
        <taxon>Lachnospirales</taxon>
        <taxon>Lachnospiraceae</taxon>
        <taxon>Dorea</taxon>
    </lineage>
</organism>
<accession>A0A3E5G9E3</accession>
<evidence type="ECO:0000313" key="4">
    <source>
        <dbReference type="Proteomes" id="UP000261285"/>
    </source>
</evidence>
<dbReference type="InterPro" id="IPR020084">
    <property type="entry name" value="NUDIX_hydrolase_CS"/>
</dbReference>
<dbReference type="InterPro" id="IPR011213">
    <property type="entry name" value="NMN_biosyn"/>
</dbReference>
<dbReference type="Pfam" id="PF21906">
    <property type="entry name" value="WHD_NrtR"/>
    <property type="match status" value="1"/>
</dbReference>
<gene>
    <name evidence="3" type="ORF">DXB16_11020</name>
</gene>
<dbReference type="PANTHER" id="PTHR43736">
    <property type="entry name" value="ADP-RIBOSE PYROPHOSPHATASE"/>
    <property type="match status" value="1"/>
</dbReference>
<dbReference type="PIRSF" id="PIRSF019423">
    <property type="entry name" value="NMN_biosyn"/>
    <property type="match status" value="1"/>
</dbReference>
<name>A0A3E5G9E3_9FIRM</name>
<dbReference type="SUPFAM" id="SSF46785">
    <property type="entry name" value="Winged helix' DNA-binding domain"/>
    <property type="match status" value="1"/>
</dbReference>
<dbReference type="SUPFAM" id="SSF55811">
    <property type="entry name" value="Nudix"/>
    <property type="match status" value="1"/>
</dbReference>
<dbReference type="InterPro" id="IPR036390">
    <property type="entry name" value="WH_DNA-bd_sf"/>
</dbReference>
<dbReference type="PANTHER" id="PTHR43736:SF4">
    <property type="entry name" value="SLR1690 PROTEIN"/>
    <property type="match status" value="1"/>
</dbReference>
<dbReference type="InterPro" id="IPR015797">
    <property type="entry name" value="NUDIX_hydrolase-like_dom_sf"/>
</dbReference>
<feature type="domain" description="Nudix hydrolase" evidence="2">
    <location>
        <begin position="25"/>
        <end position="173"/>
    </location>
</feature>
<dbReference type="CDD" id="cd18873">
    <property type="entry name" value="NUDIX_NadM_like"/>
    <property type="match status" value="1"/>
</dbReference>
<dbReference type="Proteomes" id="UP000261285">
    <property type="component" value="Unassembled WGS sequence"/>
</dbReference>
<dbReference type="PROSITE" id="PS00893">
    <property type="entry name" value="NUDIX_BOX"/>
    <property type="match status" value="1"/>
</dbReference>
<evidence type="ECO:0000259" key="2">
    <source>
        <dbReference type="PROSITE" id="PS51462"/>
    </source>
</evidence>
<comment type="caution">
    <text evidence="3">The sequence shown here is derived from an EMBL/GenBank/DDBJ whole genome shotgun (WGS) entry which is preliminary data.</text>
</comment>
<evidence type="ECO:0000313" key="3">
    <source>
        <dbReference type="EMBL" id="RGO31113.1"/>
    </source>
</evidence>
<dbReference type="GO" id="GO:0016787">
    <property type="term" value="F:hydrolase activity"/>
    <property type="evidence" value="ECO:0007669"/>
    <property type="project" value="UniProtKB-KW"/>
</dbReference>
<dbReference type="InterPro" id="IPR036388">
    <property type="entry name" value="WH-like_DNA-bd_sf"/>
</dbReference>
<dbReference type="Gene3D" id="1.10.10.10">
    <property type="entry name" value="Winged helix-like DNA-binding domain superfamily/Winged helix DNA-binding domain"/>
    <property type="match status" value="1"/>
</dbReference>
<proteinExistence type="predicted"/>
<dbReference type="Gene3D" id="3.90.79.10">
    <property type="entry name" value="Nucleoside Triphosphate Pyrophosphohydrolase"/>
    <property type="match status" value="1"/>
</dbReference>
<dbReference type="Pfam" id="PF00293">
    <property type="entry name" value="NUDIX"/>
    <property type="match status" value="1"/>
</dbReference>